<reference evidence="1" key="2">
    <citation type="journal article" date="2015" name="Data Brief">
        <title>Shoot transcriptome of the giant reed, Arundo donax.</title>
        <authorList>
            <person name="Barrero R.A."/>
            <person name="Guerrero F.D."/>
            <person name="Moolhuijzen P."/>
            <person name="Goolsby J.A."/>
            <person name="Tidwell J."/>
            <person name="Bellgard S.E."/>
            <person name="Bellgard M.I."/>
        </authorList>
    </citation>
    <scope>NUCLEOTIDE SEQUENCE</scope>
    <source>
        <tissue evidence="1">Shoot tissue taken approximately 20 cm above the soil surface</tissue>
    </source>
</reference>
<proteinExistence type="predicted"/>
<sequence length="93" mass="10651">MILSCQVTDTGSSSPILSLLLSSQFPNSIEITYRDPCPCSDCKLQQIRYFCWTLRYKSSTAEGKGDYNQRTKCNVARYETEFQGKTSRCIPYQ</sequence>
<dbReference type="AlphaFoldDB" id="A0A0A9B6Z1"/>
<accession>A0A0A9B6Z1</accession>
<evidence type="ECO:0000313" key="1">
    <source>
        <dbReference type="EMBL" id="JAD57923.1"/>
    </source>
</evidence>
<name>A0A0A9B6Z1_ARUDO</name>
<dbReference type="EMBL" id="GBRH01239972">
    <property type="protein sequence ID" value="JAD57923.1"/>
    <property type="molecule type" value="Transcribed_RNA"/>
</dbReference>
<reference evidence="1" key="1">
    <citation type="submission" date="2014-09" db="EMBL/GenBank/DDBJ databases">
        <authorList>
            <person name="Magalhaes I.L.F."/>
            <person name="Oliveira U."/>
            <person name="Santos F.R."/>
            <person name="Vidigal T.H.D.A."/>
            <person name="Brescovit A.D."/>
            <person name="Santos A.J."/>
        </authorList>
    </citation>
    <scope>NUCLEOTIDE SEQUENCE</scope>
    <source>
        <tissue evidence="1">Shoot tissue taken approximately 20 cm above the soil surface</tissue>
    </source>
</reference>
<protein>
    <submittedName>
        <fullName evidence="1">Uncharacterized protein</fullName>
    </submittedName>
</protein>
<organism evidence="1">
    <name type="scientific">Arundo donax</name>
    <name type="common">Giant reed</name>
    <name type="synonym">Donax arundinaceus</name>
    <dbReference type="NCBI Taxonomy" id="35708"/>
    <lineage>
        <taxon>Eukaryota</taxon>
        <taxon>Viridiplantae</taxon>
        <taxon>Streptophyta</taxon>
        <taxon>Embryophyta</taxon>
        <taxon>Tracheophyta</taxon>
        <taxon>Spermatophyta</taxon>
        <taxon>Magnoliopsida</taxon>
        <taxon>Liliopsida</taxon>
        <taxon>Poales</taxon>
        <taxon>Poaceae</taxon>
        <taxon>PACMAD clade</taxon>
        <taxon>Arundinoideae</taxon>
        <taxon>Arundineae</taxon>
        <taxon>Arundo</taxon>
    </lineage>
</organism>